<dbReference type="RefSeq" id="WP_011280155.1">
    <property type="nucleotide sequence ID" value="NC_007204.1"/>
</dbReference>
<dbReference type="Gene3D" id="3.90.220.20">
    <property type="entry name" value="DNA methylase specificity domains"/>
    <property type="match status" value="2"/>
</dbReference>
<dbReference type="Gene3D" id="1.10.287.1120">
    <property type="entry name" value="Bipartite methylase S protein"/>
    <property type="match status" value="1"/>
</dbReference>
<keyword evidence="6" id="KW-1185">Reference proteome</keyword>
<dbReference type="PANTHER" id="PTHR30408:SF13">
    <property type="entry name" value="TYPE I RESTRICTION ENZYME HINDI SPECIFICITY SUBUNIT"/>
    <property type="match status" value="1"/>
</dbReference>
<feature type="domain" description="Type I restriction modification DNA specificity" evidence="4">
    <location>
        <begin position="4"/>
        <end position="177"/>
    </location>
</feature>
<feature type="domain" description="Type I restriction modification DNA specificity" evidence="4">
    <location>
        <begin position="245"/>
        <end position="382"/>
    </location>
</feature>
<organism evidence="5 6">
    <name type="scientific">Psychrobacter arcticus (strain DSM 17307 / VKM B-2377 / 273-4)</name>
    <dbReference type="NCBI Taxonomy" id="259536"/>
    <lineage>
        <taxon>Bacteria</taxon>
        <taxon>Pseudomonadati</taxon>
        <taxon>Pseudomonadota</taxon>
        <taxon>Gammaproteobacteria</taxon>
        <taxon>Moraxellales</taxon>
        <taxon>Moraxellaceae</taxon>
        <taxon>Psychrobacter</taxon>
    </lineage>
</organism>
<accession>Q4FTC7</accession>
<reference evidence="5 6" key="1">
    <citation type="journal article" date="2010" name="Appl. Environ. Microbiol.">
        <title>The genome sequence of Psychrobacter arcticus 273-4, a psychroactive Siberian permafrost bacterium, reveals mechanisms for adaptation to low-temperature growth.</title>
        <authorList>
            <person name="Ayala-del-Rio H.L."/>
            <person name="Chain P.S."/>
            <person name="Grzymski J.J."/>
            <person name="Ponder M.A."/>
            <person name="Ivanova N."/>
            <person name="Bergholz P.W."/>
            <person name="Di Bartolo G."/>
            <person name="Hauser L."/>
            <person name="Land M."/>
            <person name="Bakermans C."/>
            <person name="Rodrigues D."/>
            <person name="Klappenbach J."/>
            <person name="Zarka D."/>
            <person name="Larimer F."/>
            <person name="Richardson P."/>
            <person name="Murray A."/>
            <person name="Thomashow M."/>
            <person name="Tiedje J.M."/>
        </authorList>
    </citation>
    <scope>NUCLEOTIDE SEQUENCE [LARGE SCALE GENOMIC DNA]</scope>
    <source>
        <strain evidence="6">DSM 17307 / VKM B-2377 / 273-4</strain>
    </source>
</reference>
<keyword evidence="2" id="KW-0680">Restriction system</keyword>
<dbReference type="GO" id="GO:0032259">
    <property type="term" value="P:methylation"/>
    <property type="evidence" value="ECO:0007669"/>
    <property type="project" value="UniProtKB-KW"/>
</dbReference>
<proteinExistence type="inferred from homology"/>
<keyword evidence="5" id="KW-0378">Hydrolase</keyword>
<keyword evidence="5" id="KW-0808">Transferase</keyword>
<keyword evidence="5" id="KW-0489">Methyltransferase</keyword>
<dbReference type="GO" id="GO:0009307">
    <property type="term" value="P:DNA restriction-modification system"/>
    <property type="evidence" value="ECO:0007669"/>
    <property type="project" value="UniProtKB-KW"/>
</dbReference>
<name>Q4FTC7_PSYA2</name>
<evidence type="ECO:0000313" key="5">
    <source>
        <dbReference type="EMBL" id="AAZ18731.1"/>
    </source>
</evidence>
<dbReference type="PANTHER" id="PTHR30408">
    <property type="entry name" value="TYPE-1 RESTRICTION ENZYME ECOKI SPECIFICITY PROTEIN"/>
    <property type="match status" value="1"/>
</dbReference>
<dbReference type="InterPro" id="IPR000055">
    <property type="entry name" value="Restrct_endonuc_typeI_TRD"/>
</dbReference>
<dbReference type="CDD" id="cd17246">
    <property type="entry name" value="RMtype1_S_SonII-TRD2-CR2_like"/>
    <property type="match status" value="1"/>
</dbReference>
<dbReference type="InterPro" id="IPR052021">
    <property type="entry name" value="Type-I_RS_S_subunit"/>
</dbReference>
<dbReference type="HOGENOM" id="CLU_021095_2_1_6"/>
<dbReference type="GO" id="GO:0008168">
    <property type="term" value="F:methyltransferase activity"/>
    <property type="evidence" value="ECO:0007669"/>
    <property type="project" value="UniProtKB-KW"/>
</dbReference>
<protein>
    <submittedName>
        <fullName evidence="5">Probable type I restriction modification system methylase</fullName>
        <ecNumber evidence="5">3.1.21.3</ecNumber>
    </submittedName>
</protein>
<evidence type="ECO:0000256" key="2">
    <source>
        <dbReference type="ARBA" id="ARBA00022747"/>
    </source>
</evidence>
<sequence length="424" mass="47564">MVSDWNEDILSNIAEIIDSRHKTPVYSDSGYPMVRVVDVNGGALNLESTKKVSDDIYEDFSRGRDPQIGDLVISRVGSYGVVSYVNSNEKFCLGQNTAFIIPKINSRFLYYQLISPFVKWQIEQFVVGAVQKTISLKSIRQFQIKLPPVTEQKAIAHILGSLDDKIELNRQMNETLEAMAQALFKSWFVDFDPVIDNALAAGNAIPDEFIERAEQRKKIERKESSDIQGLFPDEFEFTEEMGWIPKGWNSGTLGDFAILGNGKTSPDRAVGDIPVFGSNGKIGDCDESNRDNTIIIGRVGSYCGSLQYYPFKCWITDNAMSAEMKNKDHNIYLFQLLSRDNLNDRRTGSGQPLLNQSILRSIKTITPSVPLIDEYSRIANSFYKKINKANRNNAALAKLRDTLLPKLMSGELRIADAAAMVEDV</sequence>
<dbReference type="AlphaFoldDB" id="Q4FTC7"/>
<dbReference type="KEGG" id="par:Psyc_0878"/>
<dbReference type="REBASE" id="11208">
    <property type="entry name" value="S.ParAORF877P"/>
</dbReference>
<gene>
    <name evidence="5" type="ordered locus">Psyc_0878</name>
</gene>
<dbReference type="Pfam" id="PF01420">
    <property type="entry name" value="Methylase_S"/>
    <property type="match status" value="2"/>
</dbReference>
<comment type="similarity">
    <text evidence="1">Belongs to the type-I restriction system S methylase family.</text>
</comment>
<keyword evidence="3" id="KW-0238">DNA-binding</keyword>
<evidence type="ECO:0000259" key="4">
    <source>
        <dbReference type="Pfam" id="PF01420"/>
    </source>
</evidence>
<evidence type="ECO:0000256" key="3">
    <source>
        <dbReference type="ARBA" id="ARBA00023125"/>
    </source>
</evidence>
<dbReference type="InterPro" id="IPR044946">
    <property type="entry name" value="Restrct_endonuc_typeI_TRD_sf"/>
</dbReference>
<dbReference type="GO" id="GO:0009035">
    <property type="term" value="F:type I site-specific deoxyribonuclease activity"/>
    <property type="evidence" value="ECO:0007669"/>
    <property type="project" value="UniProtKB-EC"/>
</dbReference>
<dbReference type="OrthoDB" id="9798929at2"/>
<evidence type="ECO:0000256" key="1">
    <source>
        <dbReference type="ARBA" id="ARBA00010923"/>
    </source>
</evidence>
<evidence type="ECO:0000313" key="6">
    <source>
        <dbReference type="Proteomes" id="UP000000546"/>
    </source>
</evidence>
<dbReference type="Proteomes" id="UP000000546">
    <property type="component" value="Chromosome"/>
</dbReference>
<dbReference type="EC" id="3.1.21.3" evidence="5"/>
<dbReference type="STRING" id="259536.Psyc_0878"/>
<dbReference type="eggNOG" id="COG0732">
    <property type="taxonomic scope" value="Bacteria"/>
</dbReference>
<dbReference type="SUPFAM" id="SSF116734">
    <property type="entry name" value="DNA methylase specificity domain"/>
    <property type="match status" value="2"/>
</dbReference>
<dbReference type="GO" id="GO:0003677">
    <property type="term" value="F:DNA binding"/>
    <property type="evidence" value="ECO:0007669"/>
    <property type="project" value="UniProtKB-KW"/>
</dbReference>
<dbReference type="CDD" id="cd17266">
    <property type="entry name" value="RMtype1_S_Sau1132ORF3780P-TRD2-CR2_like"/>
    <property type="match status" value="1"/>
</dbReference>
<dbReference type="EMBL" id="CP000082">
    <property type="protein sequence ID" value="AAZ18731.1"/>
    <property type="molecule type" value="Genomic_DNA"/>
</dbReference>